<accession>A0A846YIW0</accession>
<evidence type="ECO:0000313" key="2">
    <source>
        <dbReference type="Proteomes" id="UP000570678"/>
    </source>
</evidence>
<dbReference type="AlphaFoldDB" id="A0A846YIW0"/>
<keyword evidence="2" id="KW-1185">Reference proteome</keyword>
<sequence length="67" mass="7442">MLTDTESSKLAAMIAAQHIIEHNAEVLMIPHLTTMVANDRQWRPVIALAEVIAADGRIHRQGGQQDR</sequence>
<comment type="caution">
    <text evidence="1">The sequence shown here is derived from an EMBL/GenBank/DDBJ whole genome shotgun (WGS) entry which is preliminary data.</text>
</comment>
<proteinExistence type="predicted"/>
<protein>
    <submittedName>
        <fullName evidence="1">Uncharacterized protein</fullName>
    </submittedName>
</protein>
<dbReference type="RefSeq" id="WP_157116624.1">
    <property type="nucleotide sequence ID" value="NZ_JAAXOT010000006.1"/>
</dbReference>
<dbReference type="EMBL" id="JAAXOT010000006">
    <property type="protein sequence ID" value="NKY57058.1"/>
    <property type="molecule type" value="Genomic_DNA"/>
</dbReference>
<dbReference type="Proteomes" id="UP000570678">
    <property type="component" value="Unassembled WGS sequence"/>
</dbReference>
<gene>
    <name evidence="1" type="ORF">HGA15_13005</name>
</gene>
<reference evidence="1 2" key="1">
    <citation type="submission" date="2020-04" db="EMBL/GenBank/DDBJ databases">
        <title>MicrobeNet Type strains.</title>
        <authorList>
            <person name="Nicholson A.C."/>
        </authorList>
    </citation>
    <scope>NUCLEOTIDE SEQUENCE [LARGE SCALE GENOMIC DNA]</scope>
    <source>
        <strain evidence="1 2">JCM 3332</strain>
    </source>
</reference>
<name>A0A846YIW0_9NOCA</name>
<evidence type="ECO:0000313" key="1">
    <source>
        <dbReference type="EMBL" id="NKY57058.1"/>
    </source>
</evidence>
<organism evidence="1 2">
    <name type="scientific">Nocardia flavorosea</name>
    <dbReference type="NCBI Taxonomy" id="53429"/>
    <lineage>
        <taxon>Bacteria</taxon>
        <taxon>Bacillati</taxon>
        <taxon>Actinomycetota</taxon>
        <taxon>Actinomycetes</taxon>
        <taxon>Mycobacteriales</taxon>
        <taxon>Nocardiaceae</taxon>
        <taxon>Nocardia</taxon>
    </lineage>
</organism>